<feature type="domain" description="EGF-like" evidence="12">
    <location>
        <begin position="632"/>
        <end position="666"/>
    </location>
</feature>
<dbReference type="KEGG" id="clv:102084820"/>
<accession>A0A2I0M8N5</accession>
<evidence type="ECO:0000313" key="16">
    <source>
        <dbReference type="Proteomes" id="UP000053872"/>
    </source>
</evidence>
<comment type="caution">
    <text evidence="8">Lacks conserved residue(s) required for the propagation of feature annotation.</text>
</comment>
<feature type="domain" description="Disintegrin" evidence="13">
    <location>
        <begin position="405"/>
        <end position="491"/>
    </location>
</feature>
<reference evidence="15 16" key="1">
    <citation type="journal article" date="2013" name="Science">
        <title>Genomic diversity and evolution of the head crest in the rock pigeon.</title>
        <authorList>
            <person name="Shapiro M.D."/>
            <person name="Kronenberg Z."/>
            <person name="Li C."/>
            <person name="Domyan E.T."/>
            <person name="Pan H."/>
            <person name="Campbell M."/>
            <person name="Tan H."/>
            <person name="Huff C.D."/>
            <person name="Hu H."/>
            <person name="Vickrey A.I."/>
            <person name="Nielsen S.C."/>
            <person name="Stringham S.A."/>
            <person name="Hu H."/>
            <person name="Willerslev E."/>
            <person name="Gilbert M.T."/>
            <person name="Yandell M."/>
            <person name="Zhang G."/>
            <person name="Wang J."/>
        </authorList>
    </citation>
    <scope>NUCLEOTIDE SEQUENCE [LARGE SCALE GENOMIC DNA]</scope>
    <source>
        <tissue evidence="15">Blood</tissue>
    </source>
</reference>
<evidence type="ECO:0000256" key="8">
    <source>
        <dbReference type="PROSITE-ProRule" id="PRU00076"/>
    </source>
</evidence>
<evidence type="ECO:0000313" key="15">
    <source>
        <dbReference type="EMBL" id="PKK26038.1"/>
    </source>
</evidence>
<evidence type="ECO:0000256" key="6">
    <source>
        <dbReference type="ARBA" id="ARBA00023157"/>
    </source>
</evidence>
<dbReference type="PROSITE" id="PS50214">
    <property type="entry name" value="DISINTEGRIN_2"/>
    <property type="match status" value="1"/>
</dbReference>
<dbReference type="PROSITE" id="PS50215">
    <property type="entry name" value="ADAM_MEPRO"/>
    <property type="match status" value="1"/>
</dbReference>
<evidence type="ECO:0000256" key="7">
    <source>
        <dbReference type="PROSITE-ProRule" id="PRU00068"/>
    </source>
</evidence>
<keyword evidence="2 8" id="KW-0245">EGF-like domain</keyword>
<comment type="subcellular location">
    <subcellularLocation>
        <location evidence="1">Membrane</location>
        <topology evidence="1">Single-pass membrane protein</topology>
    </subcellularLocation>
</comment>
<evidence type="ECO:0000256" key="2">
    <source>
        <dbReference type="ARBA" id="ARBA00022536"/>
    </source>
</evidence>
<dbReference type="Pfam" id="PF00200">
    <property type="entry name" value="Disintegrin"/>
    <property type="match status" value="1"/>
</dbReference>
<feature type="chain" id="PRO_5014191804" evidence="11">
    <location>
        <begin position="34"/>
        <end position="777"/>
    </location>
</feature>
<dbReference type="InterPro" id="IPR000742">
    <property type="entry name" value="EGF"/>
</dbReference>
<dbReference type="Proteomes" id="UP000053872">
    <property type="component" value="Unassembled WGS sequence"/>
</dbReference>
<keyword evidence="4 10" id="KW-1133">Transmembrane helix</keyword>
<feature type="domain" description="Peptidase M12B" evidence="14">
    <location>
        <begin position="197"/>
        <end position="397"/>
    </location>
</feature>
<keyword evidence="16" id="KW-1185">Reference proteome</keyword>
<dbReference type="GO" id="GO:1990913">
    <property type="term" value="C:sperm head plasma membrane"/>
    <property type="evidence" value="ECO:0007669"/>
    <property type="project" value="TreeGrafter"/>
</dbReference>
<dbReference type="InterPro" id="IPR013111">
    <property type="entry name" value="EGF_extracell"/>
</dbReference>
<feature type="region of interest" description="Disordered" evidence="9">
    <location>
        <begin position="728"/>
        <end position="777"/>
    </location>
</feature>
<evidence type="ECO:0000256" key="3">
    <source>
        <dbReference type="ARBA" id="ARBA00022692"/>
    </source>
</evidence>
<protein>
    <submittedName>
        <fullName evidence="15">Disintegrin and metalloproteinase domain-containing protein 21</fullName>
    </submittedName>
</protein>
<feature type="compositionally biased region" description="Basic residues" evidence="9">
    <location>
        <begin position="755"/>
        <end position="771"/>
    </location>
</feature>
<dbReference type="CDD" id="cd04269">
    <property type="entry name" value="ZnMc_adamalysin_II_like"/>
    <property type="match status" value="1"/>
</dbReference>
<keyword evidence="15" id="KW-0401">Integrin</keyword>
<feature type="signal peptide" evidence="11">
    <location>
        <begin position="1"/>
        <end position="33"/>
    </location>
</feature>
<dbReference type="FunFam" id="4.10.70.10:FF:000001">
    <property type="entry name" value="Disintegrin and metalloproteinase domain-containing protein 22"/>
    <property type="match status" value="1"/>
</dbReference>
<dbReference type="AlphaFoldDB" id="A0A2I0M8N5"/>
<evidence type="ECO:0000256" key="5">
    <source>
        <dbReference type="ARBA" id="ARBA00023136"/>
    </source>
</evidence>
<proteinExistence type="predicted"/>
<dbReference type="InterPro" id="IPR002870">
    <property type="entry name" value="Peptidase_M12B_N"/>
</dbReference>
<dbReference type="Gene3D" id="4.10.70.10">
    <property type="entry name" value="Disintegrin domain"/>
    <property type="match status" value="1"/>
</dbReference>
<dbReference type="InterPro" id="IPR001762">
    <property type="entry name" value="Disintegrin_dom"/>
</dbReference>
<evidence type="ECO:0000259" key="14">
    <source>
        <dbReference type="PROSITE" id="PS50215"/>
    </source>
</evidence>
<organism evidence="15 16">
    <name type="scientific">Columba livia</name>
    <name type="common">Rock dove</name>
    <dbReference type="NCBI Taxonomy" id="8932"/>
    <lineage>
        <taxon>Eukaryota</taxon>
        <taxon>Metazoa</taxon>
        <taxon>Chordata</taxon>
        <taxon>Craniata</taxon>
        <taxon>Vertebrata</taxon>
        <taxon>Euteleostomi</taxon>
        <taxon>Archelosauria</taxon>
        <taxon>Archosauria</taxon>
        <taxon>Dinosauria</taxon>
        <taxon>Saurischia</taxon>
        <taxon>Theropoda</taxon>
        <taxon>Coelurosauria</taxon>
        <taxon>Aves</taxon>
        <taxon>Neognathae</taxon>
        <taxon>Neoaves</taxon>
        <taxon>Columbimorphae</taxon>
        <taxon>Columbiformes</taxon>
        <taxon>Columbidae</taxon>
        <taxon>Columba</taxon>
    </lineage>
</organism>
<dbReference type="SMART" id="SM00050">
    <property type="entry name" value="DISIN"/>
    <property type="match status" value="1"/>
</dbReference>
<dbReference type="SMART" id="SM00608">
    <property type="entry name" value="ACR"/>
    <property type="match status" value="1"/>
</dbReference>
<feature type="transmembrane region" description="Helical" evidence="10">
    <location>
        <begin position="686"/>
        <end position="710"/>
    </location>
</feature>
<sequence>MAPSWTQTRCIPTGRGVLLLTTILSFLLPCTNCRPQPTWGYTAYEVVIPRKLGSRAGKASQEEVSYTIDIQGIDYTIRLRKKDFVVEKIPVFTRNSQGEIVAEQPHVPAGCYYHGYVEGIPDSMVTVTTCSGLRGLLHIGNSSYSIEPLSGTTTREHLLLQREAIPGMVMYKMHNDDRLFPGPGREIGQFQSNGPTQYLELFVVVDKKGFDAFGKSIKNVALEVIEIINLVDGLFSSFHLRVLLTALEVWVEKNPIVVTKNITQVLHNFNLWRRRQSPTYAVHDVGCLFASMDFGSGTRASRPGNESNFASACDRKHASAVVSFAKQPYMDTAVHVTRALGHALGMRYDGRYCKCGNASECIMSTRGTVNRQFSNCSRKDYTDFITSGLGFCLNKAPELVIQFPLQHCGNGVLDAGEECDCGSDAQCKLDLCCDNECKKKAGAICTSGGCCKNCEPLPEGEVCRESTGLCDLPEYCNGTSAHCPADVAKQDGTVCTEDGYCYSGKCRSRTLQCRSIFGREAKSAPLTCFLEVNMKGDRFGNCWGDGTDDSYQKCKPENVLCGRVQCMNVKHLPQMEDHVTIIQSLVDDIWCWGTDYHLGVDVLDVGAIKDGTHCGEKKICINQTCVPKEKYITSHCSAEKTCGGRGVCNTRGHCHCDNGWAPPFCQFTGTGGSIDSGPTLVAEQGFSTFITVSTIIIIVVLALAALVIVCMRKLRVTRAKNRPVRCFRAGKRAPGGDTKDQAGEGRSKTAEAAQKKSRKKAAQKKKKKKKAAQNSPV</sequence>
<dbReference type="Pfam" id="PF07974">
    <property type="entry name" value="EGF_2"/>
    <property type="match status" value="1"/>
</dbReference>
<dbReference type="PANTHER" id="PTHR11905:SF120">
    <property type="entry name" value="DISINTEGRIN AND METALLOPROTEINASE DOMAIN-CONTAINING PROTEIN 1A"/>
    <property type="match status" value="1"/>
</dbReference>
<evidence type="ECO:0000259" key="13">
    <source>
        <dbReference type="PROSITE" id="PS50214"/>
    </source>
</evidence>
<dbReference type="PROSITE" id="PS01186">
    <property type="entry name" value="EGF_2"/>
    <property type="match status" value="1"/>
</dbReference>
<dbReference type="OrthoDB" id="5951731at2759"/>
<feature type="disulfide bond" evidence="7">
    <location>
        <begin position="463"/>
        <end position="483"/>
    </location>
</feature>
<dbReference type="Pfam" id="PF01421">
    <property type="entry name" value="Reprolysin"/>
    <property type="match status" value="1"/>
</dbReference>
<dbReference type="GO" id="GO:0004222">
    <property type="term" value="F:metalloendopeptidase activity"/>
    <property type="evidence" value="ECO:0007669"/>
    <property type="project" value="InterPro"/>
</dbReference>
<dbReference type="Gene3D" id="3.40.390.10">
    <property type="entry name" value="Collagenase (Catalytic Domain)"/>
    <property type="match status" value="1"/>
</dbReference>
<dbReference type="PROSITE" id="PS50026">
    <property type="entry name" value="EGF_3"/>
    <property type="match status" value="1"/>
</dbReference>
<dbReference type="SUPFAM" id="SSF55486">
    <property type="entry name" value="Metalloproteases ('zincins'), catalytic domain"/>
    <property type="match status" value="1"/>
</dbReference>
<dbReference type="InParanoid" id="A0A2I0M8N5"/>
<evidence type="ECO:0000256" key="4">
    <source>
        <dbReference type="ARBA" id="ARBA00022989"/>
    </source>
</evidence>
<comment type="caution">
    <text evidence="15">The sequence shown here is derived from an EMBL/GenBank/DDBJ whole genome shotgun (WGS) entry which is preliminary data.</text>
</comment>
<dbReference type="InterPro" id="IPR034027">
    <property type="entry name" value="Reprolysin_adamalysin"/>
</dbReference>
<dbReference type="InterPro" id="IPR006586">
    <property type="entry name" value="ADAM_Cys-rich"/>
</dbReference>
<evidence type="ECO:0000259" key="12">
    <source>
        <dbReference type="PROSITE" id="PS50026"/>
    </source>
</evidence>
<evidence type="ECO:0000256" key="11">
    <source>
        <dbReference type="SAM" id="SignalP"/>
    </source>
</evidence>
<gene>
    <name evidence="15" type="ORF">A306_00005357</name>
</gene>
<dbReference type="InterPro" id="IPR001590">
    <property type="entry name" value="Peptidase_M12B"/>
</dbReference>
<dbReference type="PANTHER" id="PTHR11905">
    <property type="entry name" value="ADAM A DISINTEGRIN AND METALLOPROTEASE DOMAIN"/>
    <property type="match status" value="1"/>
</dbReference>
<keyword evidence="11" id="KW-0732">Signal</keyword>
<dbReference type="Pfam" id="PF01562">
    <property type="entry name" value="Pep_M12B_propep"/>
    <property type="match status" value="1"/>
</dbReference>
<dbReference type="Pfam" id="PF08516">
    <property type="entry name" value="ADAM_CR"/>
    <property type="match status" value="1"/>
</dbReference>
<evidence type="ECO:0000256" key="1">
    <source>
        <dbReference type="ARBA" id="ARBA00004167"/>
    </source>
</evidence>
<name>A0A2I0M8N5_COLLI</name>
<evidence type="ECO:0000256" key="10">
    <source>
        <dbReference type="SAM" id="Phobius"/>
    </source>
</evidence>
<dbReference type="GO" id="GO:0006508">
    <property type="term" value="P:proteolysis"/>
    <property type="evidence" value="ECO:0007669"/>
    <property type="project" value="InterPro"/>
</dbReference>
<dbReference type="InterPro" id="IPR036436">
    <property type="entry name" value="Disintegrin_dom_sf"/>
</dbReference>
<dbReference type="GO" id="GO:0008584">
    <property type="term" value="P:male gonad development"/>
    <property type="evidence" value="ECO:0007669"/>
    <property type="project" value="TreeGrafter"/>
</dbReference>
<dbReference type="EMBL" id="AKCR02000030">
    <property type="protein sequence ID" value="PKK26038.1"/>
    <property type="molecule type" value="Genomic_DNA"/>
</dbReference>
<keyword evidence="3 10" id="KW-0812">Transmembrane</keyword>
<evidence type="ECO:0000256" key="9">
    <source>
        <dbReference type="SAM" id="MobiDB-lite"/>
    </source>
</evidence>
<dbReference type="GO" id="GO:0009897">
    <property type="term" value="C:external side of plasma membrane"/>
    <property type="evidence" value="ECO:0007669"/>
    <property type="project" value="TreeGrafter"/>
</dbReference>
<keyword evidence="5 10" id="KW-0472">Membrane</keyword>
<dbReference type="GO" id="GO:0007229">
    <property type="term" value="P:integrin-mediated signaling pathway"/>
    <property type="evidence" value="ECO:0007669"/>
    <property type="project" value="UniProtKB-KW"/>
</dbReference>
<dbReference type="InterPro" id="IPR024079">
    <property type="entry name" value="MetalloPept_cat_dom_sf"/>
</dbReference>
<dbReference type="SUPFAM" id="SSF57552">
    <property type="entry name" value="Blood coagulation inhibitor (disintegrin)"/>
    <property type="match status" value="1"/>
</dbReference>
<feature type="compositionally biased region" description="Basic and acidic residues" evidence="9">
    <location>
        <begin position="737"/>
        <end position="749"/>
    </location>
</feature>
<keyword evidence="6 8" id="KW-1015">Disulfide bond</keyword>
<feature type="disulfide bond" evidence="8">
    <location>
        <begin position="656"/>
        <end position="665"/>
    </location>
</feature>